<dbReference type="PANTHER" id="PTHR39181">
    <property type="entry name" value="TYROSINE-PROTEIN PHOSPHATASE YWQE"/>
    <property type="match status" value="1"/>
</dbReference>
<name>A0A1K1RDC6_9FLAO</name>
<dbReference type="InterPro" id="IPR016667">
    <property type="entry name" value="Caps_polysacc_synth_CpsB/CapC"/>
</dbReference>
<dbReference type="EC" id="3.1.3.48" evidence="2"/>
<evidence type="ECO:0000313" key="6">
    <source>
        <dbReference type="Proteomes" id="UP000182248"/>
    </source>
</evidence>
<evidence type="ECO:0000256" key="4">
    <source>
        <dbReference type="ARBA" id="ARBA00051722"/>
    </source>
</evidence>
<proteinExistence type="inferred from homology"/>
<keyword evidence="3" id="KW-0378">Hydrolase</keyword>
<dbReference type="OrthoDB" id="9788539at2"/>
<protein>
    <recommendedName>
        <fullName evidence="2">protein-tyrosine-phosphatase</fullName>
        <ecNumber evidence="2">3.1.3.48</ecNumber>
    </recommendedName>
</protein>
<evidence type="ECO:0000256" key="2">
    <source>
        <dbReference type="ARBA" id="ARBA00013064"/>
    </source>
</evidence>
<dbReference type="Proteomes" id="UP000182248">
    <property type="component" value="Unassembled WGS sequence"/>
</dbReference>
<dbReference type="SUPFAM" id="SSF89550">
    <property type="entry name" value="PHP domain-like"/>
    <property type="match status" value="1"/>
</dbReference>
<dbReference type="STRING" id="1150368.SAMN02927921_03431"/>
<keyword evidence="6" id="KW-1185">Reference proteome</keyword>
<gene>
    <name evidence="5" type="ORF">SAMN02927921_03431</name>
</gene>
<dbReference type="InterPro" id="IPR016195">
    <property type="entry name" value="Pol/histidinol_Pase-like"/>
</dbReference>
<dbReference type="Gene3D" id="3.20.20.140">
    <property type="entry name" value="Metal-dependent hydrolases"/>
    <property type="match status" value="1"/>
</dbReference>
<dbReference type="RefSeq" id="WP_072318662.1">
    <property type="nucleotide sequence ID" value="NZ_FPJE01000023.1"/>
</dbReference>
<dbReference type="PANTHER" id="PTHR39181:SF1">
    <property type="entry name" value="TYROSINE-PROTEIN PHOSPHATASE YWQE"/>
    <property type="match status" value="1"/>
</dbReference>
<dbReference type="GO" id="GO:0004725">
    <property type="term" value="F:protein tyrosine phosphatase activity"/>
    <property type="evidence" value="ECO:0007669"/>
    <property type="project" value="UniProtKB-EC"/>
</dbReference>
<reference evidence="5 6" key="1">
    <citation type="submission" date="2016-11" db="EMBL/GenBank/DDBJ databases">
        <authorList>
            <person name="Jaros S."/>
            <person name="Januszkiewicz K."/>
            <person name="Wedrychowicz H."/>
        </authorList>
    </citation>
    <scope>NUCLEOTIDE SEQUENCE [LARGE SCALE GENOMIC DNA]</scope>
    <source>
        <strain evidence="5 6">CGMCC 1.12145</strain>
    </source>
</reference>
<sequence length="245" mass="28110">MLIFNRKKAVFLKDLFEGDHVDIHSHLLPGIDDGAGTMEDTGRMLAVFKELGIRHIITTPHIIQGVWPNTSESILQKQDEVLNSQKIGDMTFRAAAEYLMDESFRELIKQEDILCLRDKYVLVEMSYINPPISLFDILFDLQVAGYTPVLAHPERYLFYHENFDMYHKLKKAGCLLQLNLLSLTSYYGKEVHQTAGKLLKSGMFDLVGTDAHHSRHLDRLQQKIKTEDPAGLSELIKNNKRIFGH</sequence>
<dbReference type="EMBL" id="FPJE01000023">
    <property type="protein sequence ID" value="SFW70183.1"/>
    <property type="molecule type" value="Genomic_DNA"/>
</dbReference>
<dbReference type="Pfam" id="PF19567">
    <property type="entry name" value="CpsB_CapC"/>
    <property type="match status" value="1"/>
</dbReference>
<comment type="catalytic activity">
    <reaction evidence="4">
        <text>O-phospho-L-tyrosyl-[protein] + H2O = L-tyrosyl-[protein] + phosphate</text>
        <dbReference type="Rhea" id="RHEA:10684"/>
        <dbReference type="Rhea" id="RHEA-COMP:10136"/>
        <dbReference type="Rhea" id="RHEA-COMP:20101"/>
        <dbReference type="ChEBI" id="CHEBI:15377"/>
        <dbReference type="ChEBI" id="CHEBI:43474"/>
        <dbReference type="ChEBI" id="CHEBI:46858"/>
        <dbReference type="ChEBI" id="CHEBI:61978"/>
        <dbReference type="EC" id="3.1.3.48"/>
    </reaction>
</comment>
<dbReference type="AlphaFoldDB" id="A0A1K1RDC6"/>
<evidence type="ECO:0000256" key="3">
    <source>
        <dbReference type="ARBA" id="ARBA00022801"/>
    </source>
</evidence>
<evidence type="ECO:0000256" key="1">
    <source>
        <dbReference type="ARBA" id="ARBA00005750"/>
    </source>
</evidence>
<dbReference type="GO" id="GO:0030145">
    <property type="term" value="F:manganese ion binding"/>
    <property type="evidence" value="ECO:0007669"/>
    <property type="project" value="InterPro"/>
</dbReference>
<accession>A0A1K1RDC6</accession>
<organism evidence="5 6">
    <name type="scientific">Sinomicrobium oceani</name>
    <dbReference type="NCBI Taxonomy" id="1150368"/>
    <lineage>
        <taxon>Bacteria</taxon>
        <taxon>Pseudomonadati</taxon>
        <taxon>Bacteroidota</taxon>
        <taxon>Flavobacteriia</taxon>
        <taxon>Flavobacteriales</taxon>
        <taxon>Flavobacteriaceae</taxon>
        <taxon>Sinomicrobium</taxon>
    </lineage>
</organism>
<comment type="similarity">
    <text evidence="1">Belongs to the metallo-dependent hydrolases superfamily. CpsB/CapC family.</text>
</comment>
<evidence type="ECO:0000313" key="5">
    <source>
        <dbReference type="EMBL" id="SFW70183.1"/>
    </source>
</evidence>